<comment type="caution">
    <text evidence="1">The sequence shown here is derived from an EMBL/GenBank/DDBJ whole genome shotgun (WGS) entry which is preliminary data.</text>
</comment>
<evidence type="ECO:0000313" key="2">
    <source>
        <dbReference type="Proteomes" id="UP001165121"/>
    </source>
</evidence>
<organism evidence="1 2">
    <name type="scientific">Phytophthora fragariaefolia</name>
    <dbReference type="NCBI Taxonomy" id="1490495"/>
    <lineage>
        <taxon>Eukaryota</taxon>
        <taxon>Sar</taxon>
        <taxon>Stramenopiles</taxon>
        <taxon>Oomycota</taxon>
        <taxon>Peronosporomycetes</taxon>
        <taxon>Peronosporales</taxon>
        <taxon>Peronosporaceae</taxon>
        <taxon>Phytophthora</taxon>
    </lineage>
</organism>
<reference evidence="1" key="1">
    <citation type="submission" date="2023-04" db="EMBL/GenBank/DDBJ databases">
        <title>Phytophthora fragariaefolia NBRC 109709.</title>
        <authorList>
            <person name="Ichikawa N."/>
            <person name="Sato H."/>
            <person name="Tonouchi N."/>
        </authorList>
    </citation>
    <scope>NUCLEOTIDE SEQUENCE</scope>
    <source>
        <strain evidence="1">NBRC 109709</strain>
    </source>
</reference>
<dbReference type="EMBL" id="BSXT01000460">
    <property type="protein sequence ID" value="GMF28080.1"/>
    <property type="molecule type" value="Genomic_DNA"/>
</dbReference>
<dbReference type="Proteomes" id="UP001165121">
    <property type="component" value="Unassembled WGS sequence"/>
</dbReference>
<proteinExistence type="predicted"/>
<accession>A0A9W6U8I7</accession>
<name>A0A9W6U8I7_9STRA</name>
<dbReference type="OrthoDB" id="128228at2759"/>
<sequence length="89" mass="9696">MSGMIGPLIQEQLAAIASTTHEIIGHFAIFHIATFAHIQQLDLWVYDNVQNCDAGQMDVVLKAVGRAYALAASSAQELVDDDYTPLHTL</sequence>
<keyword evidence="2" id="KW-1185">Reference proteome</keyword>
<protein>
    <submittedName>
        <fullName evidence="1">Unnamed protein product</fullName>
    </submittedName>
</protein>
<gene>
    <name evidence="1" type="ORF">Pfra01_000573500</name>
</gene>
<evidence type="ECO:0000313" key="1">
    <source>
        <dbReference type="EMBL" id="GMF28080.1"/>
    </source>
</evidence>
<dbReference type="AlphaFoldDB" id="A0A9W6U8I7"/>